<evidence type="ECO:0000256" key="1">
    <source>
        <dbReference type="SAM" id="SignalP"/>
    </source>
</evidence>
<gene>
    <name evidence="2" type="ORF">ESOMN_v1c07070</name>
</gene>
<sequence>MKKILAVLASISLSTSALATAGCAIGDNAKFMAAEMIERIMYTSSFQSKAAIINSEKGISANFLLDDWKKQKVNDVLKPDEVNSLGGKNVQIQSLFNSVFGSFDYSINNKGGNESVSVANNLSSLNQKSINPSNEFLTTLKSIEGIAALLFSSGLGTNMGGILANLLNQNGGLITNIKDFAKDGGVLDQIATFIKGNENNLNEIANSFSWDGINEYDARFKDENTTFDQAFEISQKYLAHSLNQILTNKNNEKNPNWEKKENASISDTIKWLITNLITGGINFGDWKEVLGPILTWVKLQIAYMDIFVKRGAIDYKTQDVTHIFSANKTNIEYKASVSSKFIWKNELVKKNVVNFSSLLQMLAKILSPTQDDTNGIALQKIIYILFGDSKENEGMAGSKDKNTGPSTSLIYEILDGVSGFAEQYIKNAIGGFLGGIAANLIMSYINPIFNQIPKSISNNTNFDSFWMKTSNFIIAVTTLAWSFIENEIPPEHREAVKNLLKKFSENIKKTEFLQYYNNFIGILQNGQKQNNILNKIVKSFDVMSQGIDASMVNSLNATISSLLSNDFNITQTVNGLINKVKPLFDKIDNWYNLTHMPISNFLDLLGLNGLLEGDLGRMFYTLKHYSLSNIVIYLSNFFNNDEIQYQLHLGNVAYLIQTLKNRVSINGAEKENIFDVLRKIINDPNYKSMVRTVTFFKNKDDTVGKTETVNSKQTGVSLILGIKDDNGKAILIENSLLSGLSALFGPKTDWAGSEWKDSVADNAILLNKIINLLIIVTDKFSLSNDKWVEDNVLVYTNPNNWSYELVYTDDINAPANKEIRIQYNLFWDYEGVKKKYTITLLRKATNSIFDTNPWEFESIYDFDKPLK</sequence>
<accession>A0A2K8NZ38</accession>
<keyword evidence="1" id="KW-0732">Signal</keyword>
<dbReference type="RefSeq" id="WP_024863602.1">
    <property type="nucleotide sequence ID" value="NZ_CP024965.1"/>
</dbReference>
<dbReference type="KEGG" id="esx:ESOMN_v1c07070"/>
<dbReference type="AlphaFoldDB" id="A0A2K8NZ38"/>
<dbReference type="PROSITE" id="PS51257">
    <property type="entry name" value="PROKAR_LIPOPROTEIN"/>
    <property type="match status" value="1"/>
</dbReference>
<reference evidence="2 3" key="1">
    <citation type="submission" date="2017-11" db="EMBL/GenBank/DDBJ databases">
        <title>Genome sequence of Entomoplasma somnilux PYAN-1 (ATCC 49194).</title>
        <authorList>
            <person name="Lo W.-S."/>
            <person name="Gasparich G.E."/>
            <person name="Kuo C.-H."/>
        </authorList>
    </citation>
    <scope>NUCLEOTIDE SEQUENCE [LARGE SCALE GENOMIC DNA]</scope>
    <source>
        <strain evidence="2 3">PYAN-1</strain>
    </source>
</reference>
<dbReference type="EMBL" id="CP024965">
    <property type="protein sequence ID" value="ATZ19089.1"/>
    <property type="molecule type" value="Genomic_DNA"/>
</dbReference>
<dbReference type="InterPro" id="IPR030893">
    <property type="entry name" value="Mollicu_LP"/>
</dbReference>
<keyword evidence="3" id="KW-1185">Reference proteome</keyword>
<feature type="signal peptide" evidence="1">
    <location>
        <begin position="1"/>
        <end position="19"/>
    </location>
</feature>
<name>A0A2K8NZ38_9MOLU</name>
<proteinExistence type="predicted"/>
<keyword evidence="2" id="KW-0449">Lipoprotein</keyword>
<evidence type="ECO:0000313" key="2">
    <source>
        <dbReference type="EMBL" id="ATZ19089.1"/>
    </source>
</evidence>
<organism evidence="2 3">
    <name type="scientific">Williamsoniiplasma somnilux</name>
    <dbReference type="NCBI Taxonomy" id="215578"/>
    <lineage>
        <taxon>Bacteria</taxon>
        <taxon>Bacillati</taxon>
        <taxon>Mycoplasmatota</taxon>
        <taxon>Mollicutes</taxon>
        <taxon>Entomoplasmatales</taxon>
        <taxon>Williamsoniiplasma</taxon>
    </lineage>
</organism>
<evidence type="ECO:0000313" key="3">
    <source>
        <dbReference type="Proteomes" id="UP000232230"/>
    </source>
</evidence>
<dbReference type="NCBIfam" id="TIGR04547">
    <property type="entry name" value="Mollicu_LP"/>
    <property type="match status" value="1"/>
</dbReference>
<feature type="chain" id="PRO_5014797716" evidence="1">
    <location>
        <begin position="20"/>
        <end position="867"/>
    </location>
</feature>
<dbReference type="Proteomes" id="UP000232230">
    <property type="component" value="Chromosome"/>
</dbReference>
<protein>
    <submittedName>
        <fullName evidence="2">MOLPALP family lipoprotein</fullName>
    </submittedName>
</protein>